<sequence>MIVVKAFVLGVLKTSTYVVYDDLSKDAFIVDPGDKSFDVVSFVTSKGLRVRAVVATHGHFDHVLGVDFLRSALGAEFYMHSDDVWVAYWSAELARRWGIEVGSIPKPDKTLCGGDVLELGSIKIGVVHTPGHSPGSTSLYVESIKTLFTGDTLFREAVGRTDLLGGSEEMLRQSIKRIFTFFPPETVVYPGHGPFTTLGHEYERNMFVRMFLGLQT</sequence>
<dbReference type="CDD" id="cd06262">
    <property type="entry name" value="metallo-hydrolase-like_MBL-fold"/>
    <property type="match status" value="1"/>
</dbReference>
<protein>
    <submittedName>
        <fullName evidence="6">MBL fold metallo-hydrolase</fullName>
    </submittedName>
</protein>
<keyword evidence="2" id="KW-0479">Metal-binding</keyword>
<dbReference type="Gene3D" id="3.60.15.10">
    <property type="entry name" value="Ribonuclease Z/Hydroxyacylglutathione hydrolase-like"/>
    <property type="match status" value="1"/>
</dbReference>
<dbReference type="InterPro" id="IPR051453">
    <property type="entry name" value="MBL_Glyoxalase_II"/>
</dbReference>
<dbReference type="InterPro" id="IPR001279">
    <property type="entry name" value="Metallo-B-lactamas"/>
</dbReference>
<dbReference type="Pfam" id="PF00753">
    <property type="entry name" value="Lactamase_B"/>
    <property type="match status" value="1"/>
</dbReference>
<name>A0ABD4Z872_9CREN</name>
<dbReference type="InterPro" id="IPR036866">
    <property type="entry name" value="RibonucZ/Hydroxyglut_hydro"/>
</dbReference>
<dbReference type="SMART" id="SM00849">
    <property type="entry name" value="Lactamase_B"/>
    <property type="match status" value="1"/>
</dbReference>
<reference evidence="6 7" key="1">
    <citation type="submission" date="2023-05" db="EMBL/GenBank/DDBJ databases">
        <title>A new hyperthermophilic archaea 'Ignisphaera cupida' sp. nov. and description of the family 'Ignisphaeraceae' fam. nov.</title>
        <authorList>
            <person name="Podosokorskaya O.A."/>
            <person name="Elcheninov A.G."/>
            <person name="Klukina A."/>
            <person name="Merkel A.Y."/>
        </authorList>
    </citation>
    <scope>NUCLEOTIDE SEQUENCE [LARGE SCALE GENOMIC DNA]</scope>
    <source>
        <strain evidence="6 7">4213-co</strain>
    </source>
</reference>
<evidence type="ECO:0000256" key="1">
    <source>
        <dbReference type="ARBA" id="ARBA00001947"/>
    </source>
</evidence>
<keyword evidence="4" id="KW-0862">Zinc</keyword>
<evidence type="ECO:0000256" key="2">
    <source>
        <dbReference type="ARBA" id="ARBA00022723"/>
    </source>
</evidence>
<feature type="domain" description="Metallo-beta-lactamase" evidence="5">
    <location>
        <begin position="13"/>
        <end position="192"/>
    </location>
</feature>
<proteinExistence type="predicted"/>
<dbReference type="RefSeq" id="WP_285274321.1">
    <property type="nucleotide sequence ID" value="NZ_JASNVW010000007.1"/>
</dbReference>
<dbReference type="GO" id="GO:0016787">
    <property type="term" value="F:hydrolase activity"/>
    <property type="evidence" value="ECO:0007669"/>
    <property type="project" value="UniProtKB-KW"/>
</dbReference>
<dbReference type="PANTHER" id="PTHR46233:SF3">
    <property type="entry name" value="HYDROXYACYLGLUTATHIONE HYDROLASE GLOC"/>
    <property type="match status" value="1"/>
</dbReference>
<organism evidence="6 7">
    <name type="scientific">Ignisphaera cupida</name>
    <dbReference type="NCBI Taxonomy" id="3050454"/>
    <lineage>
        <taxon>Archaea</taxon>
        <taxon>Thermoproteota</taxon>
        <taxon>Thermoprotei</taxon>
        <taxon>Desulfurococcales</taxon>
        <taxon>Desulfurococcaceae</taxon>
        <taxon>Ignisphaera</taxon>
    </lineage>
</organism>
<keyword evidence="3" id="KW-0378">Hydrolase</keyword>
<dbReference type="EMBL" id="JASNVW010000007">
    <property type="protein sequence ID" value="MDK6029334.1"/>
    <property type="molecule type" value="Genomic_DNA"/>
</dbReference>
<accession>A0ABD4Z872</accession>
<dbReference type="PANTHER" id="PTHR46233">
    <property type="entry name" value="HYDROXYACYLGLUTATHIONE HYDROLASE GLOC"/>
    <property type="match status" value="1"/>
</dbReference>
<evidence type="ECO:0000256" key="3">
    <source>
        <dbReference type="ARBA" id="ARBA00022801"/>
    </source>
</evidence>
<comment type="cofactor">
    <cofactor evidence="1">
        <name>Zn(2+)</name>
        <dbReference type="ChEBI" id="CHEBI:29105"/>
    </cofactor>
</comment>
<keyword evidence="7" id="KW-1185">Reference proteome</keyword>
<evidence type="ECO:0000259" key="5">
    <source>
        <dbReference type="SMART" id="SM00849"/>
    </source>
</evidence>
<evidence type="ECO:0000313" key="6">
    <source>
        <dbReference type="EMBL" id="MDK6029334.1"/>
    </source>
</evidence>
<dbReference type="GO" id="GO:0046872">
    <property type="term" value="F:metal ion binding"/>
    <property type="evidence" value="ECO:0007669"/>
    <property type="project" value="UniProtKB-KW"/>
</dbReference>
<gene>
    <name evidence="6" type="ORF">QPL79_08160</name>
</gene>
<dbReference type="SUPFAM" id="SSF56281">
    <property type="entry name" value="Metallo-hydrolase/oxidoreductase"/>
    <property type="match status" value="1"/>
</dbReference>
<evidence type="ECO:0000256" key="4">
    <source>
        <dbReference type="ARBA" id="ARBA00022833"/>
    </source>
</evidence>
<dbReference type="AlphaFoldDB" id="A0ABD4Z872"/>
<evidence type="ECO:0000313" key="7">
    <source>
        <dbReference type="Proteomes" id="UP001529235"/>
    </source>
</evidence>
<comment type="caution">
    <text evidence="6">The sequence shown here is derived from an EMBL/GenBank/DDBJ whole genome shotgun (WGS) entry which is preliminary data.</text>
</comment>
<dbReference type="Proteomes" id="UP001529235">
    <property type="component" value="Unassembled WGS sequence"/>
</dbReference>